<reference evidence="1 2" key="2">
    <citation type="submission" date="2018-11" db="EMBL/GenBank/DDBJ databases">
        <authorList>
            <consortium name="Pathogen Informatics"/>
        </authorList>
    </citation>
    <scope>NUCLEOTIDE SEQUENCE [LARGE SCALE GENOMIC DNA]</scope>
</reference>
<gene>
    <name evidence="1" type="ORF">GPUH_LOCUS25672</name>
</gene>
<evidence type="ECO:0000313" key="1">
    <source>
        <dbReference type="EMBL" id="VDN44500.1"/>
    </source>
</evidence>
<accession>A0A183EXI1</accession>
<dbReference type="EMBL" id="UYRT01106218">
    <property type="protein sequence ID" value="VDN44500.1"/>
    <property type="molecule type" value="Genomic_DNA"/>
</dbReference>
<proteinExistence type="predicted"/>
<keyword evidence="2" id="KW-1185">Reference proteome</keyword>
<sequence length="152" mass="16945">MQEAVAAAAFGYSSEEFFPFWHVKSNDADDVETAQSSHQLTEDKKDVALETELETRTPSSSLIGLNFHIHPSPGPPVHRSLFILPPPPPATRAGAISLAQIHKSTSPVQQHRHRLFCLLPKAKLHHCLLCTKKKHHIHSVFFFKRLGAVSCQ</sequence>
<dbReference type="WBParaSite" id="GPUH_0002570201-mRNA-1">
    <property type="protein sequence ID" value="GPUH_0002570201-mRNA-1"/>
    <property type="gene ID" value="GPUH_0002570201"/>
</dbReference>
<evidence type="ECO:0000313" key="3">
    <source>
        <dbReference type="WBParaSite" id="GPUH_0002570201-mRNA-1"/>
    </source>
</evidence>
<protein>
    <submittedName>
        <fullName evidence="3">Ovule protein</fullName>
    </submittedName>
</protein>
<name>A0A183EXI1_9BILA</name>
<dbReference type="Proteomes" id="UP000271098">
    <property type="component" value="Unassembled WGS sequence"/>
</dbReference>
<dbReference type="AlphaFoldDB" id="A0A183EXI1"/>
<reference evidence="3" key="1">
    <citation type="submission" date="2016-06" db="UniProtKB">
        <authorList>
            <consortium name="WormBaseParasite"/>
        </authorList>
    </citation>
    <scope>IDENTIFICATION</scope>
</reference>
<organism evidence="3">
    <name type="scientific">Gongylonema pulchrum</name>
    <dbReference type="NCBI Taxonomy" id="637853"/>
    <lineage>
        <taxon>Eukaryota</taxon>
        <taxon>Metazoa</taxon>
        <taxon>Ecdysozoa</taxon>
        <taxon>Nematoda</taxon>
        <taxon>Chromadorea</taxon>
        <taxon>Rhabditida</taxon>
        <taxon>Spirurina</taxon>
        <taxon>Spiruromorpha</taxon>
        <taxon>Spiruroidea</taxon>
        <taxon>Gongylonematidae</taxon>
        <taxon>Gongylonema</taxon>
    </lineage>
</organism>
<evidence type="ECO:0000313" key="2">
    <source>
        <dbReference type="Proteomes" id="UP000271098"/>
    </source>
</evidence>
<dbReference type="OrthoDB" id="2307332at2759"/>